<feature type="transmembrane region" description="Helical" evidence="5">
    <location>
        <begin position="52"/>
        <end position="70"/>
    </location>
</feature>
<evidence type="ECO:0000313" key="6">
    <source>
        <dbReference type="EMBL" id="ACV06959.1"/>
    </source>
</evidence>
<dbReference type="STRING" id="478801.Ksed_19590"/>
<dbReference type="GO" id="GO:0005384">
    <property type="term" value="F:manganese ion transmembrane transporter activity"/>
    <property type="evidence" value="ECO:0007669"/>
    <property type="project" value="InterPro"/>
</dbReference>
<dbReference type="InterPro" id="IPR008217">
    <property type="entry name" value="Ccc1_fam"/>
</dbReference>
<comment type="subcellular location">
    <subcellularLocation>
        <location evidence="1">Endomembrane system</location>
        <topology evidence="1">Multi-pass membrane protein</topology>
    </subcellularLocation>
</comment>
<feature type="transmembrane region" description="Helical" evidence="5">
    <location>
        <begin position="181"/>
        <end position="199"/>
    </location>
</feature>
<dbReference type="AlphaFoldDB" id="C7NKC1"/>
<evidence type="ECO:0000313" key="7">
    <source>
        <dbReference type="Proteomes" id="UP000006666"/>
    </source>
</evidence>
<feature type="transmembrane region" description="Helical" evidence="5">
    <location>
        <begin position="211"/>
        <end position="229"/>
    </location>
</feature>
<dbReference type="Proteomes" id="UP000006666">
    <property type="component" value="Chromosome"/>
</dbReference>
<sequence length="232" mass="24127">MATPRVHPNGDVHRTGDRLNWLRAAVLGANDGIVSTAGLVVGVAGATADSRVLFITGLAGLVAGSLSMAAGEYVSVSSQRDAERQLVRDERRHLAEMPDFERRELVEMLQERGISEPLAHQVADQLDEEAALQVHSELEFGVTPGEEVNPWSAAIASMIAFALGAVLPLLAIVLSPEASRVAITAVSVLVALAVTGYSSARLSDAPPGVAVVRNCLGGALAMALTYAVGSAL</sequence>
<feature type="transmembrane region" description="Helical" evidence="5">
    <location>
        <begin position="151"/>
        <end position="174"/>
    </location>
</feature>
<dbReference type="KEGG" id="kse:Ksed_19590"/>
<accession>C7NKC1</accession>
<evidence type="ECO:0000256" key="3">
    <source>
        <dbReference type="ARBA" id="ARBA00022989"/>
    </source>
</evidence>
<keyword evidence="2 5" id="KW-0812">Transmembrane</keyword>
<dbReference type="GO" id="GO:0030026">
    <property type="term" value="P:intracellular manganese ion homeostasis"/>
    <property type="evidence" value="ECO:0007669"/>
    <property type="project" value="InterPro"/>
</dbReference>
<keyword evidence="4 5" id="KW-0472">Membrane</keyword>
<keyword evidence="3 5" id="KW-1133">Transmembrane helix</keyword>
<evidence type="ECO:0000256" key="5">
    <source>
        <dbReference type="SAM" id="Phobius"/>
    </source>
</evidence>
<dbReference type="RefSeq" id="WP_015779899.1">
    <property type="nucleotide sequence ID" value="NC_013169.1"/>
</dbReference>
<dbReference type="HOGENOM" id="CLU_038957_3_0_11"/>
<protein>
    <submittedName>
        <fullName evidence="6">Uncharacterized membrane protein</fullName>
    </submittedName>
</protein>
<feature type="transmembrane region" description="Helical" evidence="5">
    <location>
        <begin position="20"/>
        <end position="45"/>
    </location>
</feature>
<evidence type="ECO:0000256" key="1">
    <source>
        <dbReference type="ARBA" id="ARBA00004127"/>
    </source>
</evidence>
<dbReference type="CDD" id="cd02432">
    <property type="entry name" value="Nodulin-21_like_1"/>
    <property type="match status" value="1"/>
</dbReference>
<keyword evidence="7" id="KW-1185">Reference proteome</keyword>
<reference evidence="6 7" key="1">
    <citation type="journal article" date="2009" name="Stand. Genomic Sci.">
        <title>Complete genome sequence of Kytococcus sedentarius type strain (541).</title>
        <authorList>
            <person name="Sims D."/>
            <person name="Brettin T."/>
            <person name="Detter J.C."/>
            <person name="Han C."/>
            <person name="Lapidus A."/>
            <person name="Copeland A."/>
            <person name="Glavina Del Rio T."/>
            <person name="Nolan M."/>
            <person name="Chen F."/>
            <person name="Lucas S."/>
            <person name="Tice H."/>
            <person name="Cheng J.F."/>
            <person name="Bruce D."/>
            <person name="Goodwin L."/>
            <person name="Pitluck S."/>
            <person name="Ovchinnikova G."/>
            <person name="Pati A."/>
            <person name="Ivanova N."/>
            <person name="Mavrommatis K."/>
            <person name="Chen A."/>
            <person name="Palaniappan K."/>
            <person name="D'haeseleer P."/>
            <person name="Chain P."/>
            <person name="Bristow J."/>
            <person name="Eisen J.A."/>
            <person name="Markowitz V."/>
            <person name="Hugenholtz P."/>
            <person name="Schneider S."/>
            <person name="Goker M."/>
            <person name="Pukall R."/>
            <person name="Kyrpides N.C."/>
            <person name="Klenk H.P."/>
        </authorList>
    </citation>
    <scope>NUCLEOTIDE SEQUENCE [LARGE SCALE GENOMIC DNA]</scope>
    <source>
        <strain evidence="7">ATCC 14392 / DSM 20547 / JCM 11482 / CCUG 33030 / NBRC 15357 / NCTC 11040 / CCM 314 / 541</strain>
    </source>
</reference>
<gene>
    <name evidence="6" type="ordered locus">Ksed_19590</name>
</gene>
<organism evidence="6 7">
    <name type="scientific">Kytococcus sedentarius (strain ATCC 14392 / DSM 20547 / JCM 11482 / CCUG 33030 / NBRC 15357 / NCTC 11040 / CCM 314 / 541)</name>
    <name type="common">Micrococcus sedentarius</name>
    <dbReference type="NCBI Taxonomy" id="478801"/>
    <lineage>
        <taxon>Bacteria</taxon>
        <taxon>Bacillati</taxon>
        <taxon>Actinomycetota</taxon>
        <taxon>Actinomycetes</taxon>
        <taxon>Micrococcales</taxon>
        <taxon>Kytococcaceae</taxon>
        <taxon>Kytococcus</taxon>
    </lineage>
</organism>
<proteinExistence type="predicted"/>
<evidence type="ECO:0000256" key="2">
    <source>
        <dbReference type="ARBA" id="ARBA00022692"/>
    </source>
</evidence>
<dbReference type="PANTHER" id="PTHR31851">
    <property type="entry name" value="FE(2+)/MN(2+) TRANSPORTER PCL1"/>
    <property type="match status" value="1"/>
</dbReference>
<evidence type="ECO:0000256" key="4">
    <source>
        <dbReference type="ARBA" id="ARBA00023136"/>
    </source>
</evidence>
<dbReference type="eggNOG" id="COG1814">
    <property type="taxonomic scope" value="Bacteria"/>
</dbReference>
<dbReference type="Pfam" id="PF01988">
    <property type="entry name" value="VIT1"/>
    <property type="match status" value="1"/>
</dbReference>
<name>C7NKC1_KYTSD</name>
<dbReference type="GO" id="GO:0012505">
    <property type="term" value="C:endomembrane system"/>
    <property type="evidence" value="ECO:0007669"/>
    <property type="project" value="UniProtKB-SubCell"/>
</dbReference>
<dbReference type="EMBL" id="CP001686">
    <property type="protein sequence ID" value="ACV06959.1"/>
    <property type="molecule type" value="Genomic_DNA"/>
</dbReference>